<dbReference type="InterPro" id="IPR030664">
    <property type="entry name" value="SdhA/FrdA/AprA"/>
</dbReference>
<dbReference type="GO" id="GO:0016491">
    <property type="term" value="F:oxidoreductase activity"/>
    <property type="evidence" value="ECO:0007669"/>
    <property type="project" value="UniProtKB-KW"/>
</dbReference>
<dbReference type="PANTHER" id="PTHR11632">
    <property type="entry name" value="SUCCINATE DEHYDROGENASE 2 FLAVOPROTEIN SUBUNIT"/>
    <property type="match status" value="1"/>
</dbReference>
<dbReference type="Pfam" id="PF00890">
    <property type="entry name" value="FAD_binding_2"/>
    <property type="match status" value="1"/>
</dbReference>
<dbReference type="AlphaFoldDB" id="X1SPS7"/>
<dbReference type="SUPFAM" id="SSF56425">
    <property type="entry name" value="Succinate dehydrogenase/fumarate reductase flavoprotein, catalytic domain"/>
    <property type="match status" value="1"/>
</dbReference>
<evidence type="ECO:0000256" key="1">
    <source>
        <dbReference type="ARBA" id="ARBA00022630"/>
    </source>
</evidence>
<dbReference type="Gene3D" id="3.50.50.60">
    <property type="entry name" value="FAD/NAD(P)-binding domain"/>
    <property type="match status" value="1"/>
</dbReference>
<organism evidence="4">
    <name type="scientific">marine sediment metagenome</name>
    <dbReference type="NCBI Taxonomy" id="412755"/>
    <lineage>
        <taxon>unclassified sequences</taxon>
        <taxon>metagenomes</taxon>
        <taxon>ecological metagenomes</taxon>
    </lineage>
</organism>
<keyword evidence="1" id="KW-0285">Flavoprotein</keyword>
<dbReference type="EMBL" id="BARW01020721">
    <property type="protein sequence ID" value="GAI94938.1"/>
    <property type="molecule type" value="Genomic_DNA"/>
</dbReference>
<feature type="non-terminal residue" evidence="4">
    <location>
        <position position="272"/>
    </location>
</feature>
<evidence type="ECO:0000256" key="2">
    <source>
        <dbReference type="ARBA" id="ARBA00023002"/>
    </source>
</evidence>
<feature type="non-terminal residue" evidence="4">
    <location>
        <position position="1"/>
    </location>
</feature>
<evidence type="ECO:0000259" key="3">
    <source>
        <dbReference type="Pfam" id="PF00890"/>
    </source>
</evidence>
<dbReference type="SUPFAM" id="SSF51905">
    <property type="entry name" value="FAD/NAD(P)-binding domain"/>
    <property type="match status" value="1"/>
</dbReference>
<dbReference type="InterPro" id="IPR003953">
    <property type="entry name" value="FAD-dep_OxRdtase_2_FAD-bd"/>
</dbReference>
<evidence type="ECO:0000313" key="4">
    <source>
        <dbReference type="EMBL" id="GAI94938.1"/>
    </source>
</evidence>
<protein>
    <recommendedName>
        <fullName evidence="3">FAD-dependent oxidoreductase 2 FAD-binding domain-containing protein</fullName>
    </recommendedName>
</protein>
<gene>
    <name evidence="4" type="ORF">S12H4_34951</name>
</gene>
<feature type="domain" description="FAD-dependent oxidoreductase 2 FAD-binding" evidence="3">
    <location>
        <begin position="5"/>
        <end position="270"/>
    </location>
</feature>
<proteinExistence type="predicted"/>
<dbReference type="InterPro" id="IPR027477">
    <property type="entry name" value="Succ_DH/fumarate_Rdtase_cat_sf"/>
</dbReference>
<comment type="caution">
    <text evidence="4">The sequence shown here is derived from an EMBL/GenBank/DDBJ whole genome shotgun (WGS) entry which is preliminary data.</text>
</comment>
<dbReference type="InterPro" id="IPR036188">
    <property type="entry name" value="FAD/NAD-bd_sf"/>
</dbReference>
<reference evidence="4" key="1">
    <citation type="journal article" date="2014" name="Front. Microbiol.">
        <title>High frequency of phylogenetically diverse reductive dehalogenase-homologous genes in deep subseafloor sedimentary metagenomes.</title>
        <authorList>
            <person name="Kawai M."/>
            <person name="Futagami T."/>
            <person name="Toyoda A."/>
            <person name="Takaki Y."/>
            <person name="Nishi S."/>
            <person name="Hori S."/>
            <person name="Arai W."/>
            <person name="Tsubouchi T."/>
            <person name="Morono Y."/>
            <person name="Uchiyama I."/>
            <person name="Ito T."/>
            <person name="Fujiyama A."/>
            <person name="Inagaki F."/>
            <person name="Takami H."/>
        </authorList>
    </citation>
    <scope>NUCLEOTIDE SEQUENCE</scope>
    <source>
        <strain evidence="4">Expedition CK06-06</strain>
    </source>
</reference>
<dbReference type="PANTHER" id="PTHR11632:SF51">
    <property type="entry name" value="SUCCINATE DEHYDROGENASE [UBIQUINONE] FLAVOPROTEIN SUBUNIT, MITOCHONDRIAL"/>
    <property type="match status" value="1"/>
</dbReference>
<name>X1SPS7_9ZZZZ</name>
<dbReference type="Gene3D" id="3.90.700.10">
    <property type="entry name" value="Succinate dehydrogenase/fumarate reductase flavoprotein, catalytic domain"/>
    <property type="match status" value="1"/>
</dbReference>
<keyword evidence="2" id="KW-0560">Oxidoreductase</keyword>
<accession>X1SPS7</accession>
<sequence length="272" mass="29742">HGGGHFTNVPELVEALVKDAPSVIKWLETLGVNWDKNPDCSMHELSGGGASRLRLHSARDYTGLEEMRVLRDEVKNRNISYLEFSPAVELVMDDKGQVAGAILVNLETGELILVRAKAVVLATGGMGRLHIQGFPTTNHYGATADGLVLAYRAGVKLIFIDTMQYHPTGAAYPVQILGQLVTEKVRTLGAQLVNSDGEQFVMPLEPRDVVASTNIRECKERGKGVDTPTGEVGVWLDSPMIDLLRGDGTIARELPAMVRQFNRFNIDITKEP</sequence>